<accession>A0A1V2UCR9</accession>
<reference evidence="1 2" key="1">
    <citation type="submission" date="2016-12" db="EMBL/GenBank/DDBJ databases">
        <authorList>
            <person name="Song W.-J."/>
            <person name="Kurnit D.M."/>
        </authorList>
    </citation>
    <scope>NUCLEOTIDE SEQUENCE [LARGE SCALE GENOMIC DNA]</scope>
    <source>
        <strain evidence="1 2">CGB1038-1_S1</strain>
    </source>
</reference>
<sequence>MPNTSQVKFTLRGVDDDFIMVFGISKIIGYPSGTEMELKDLTLDKFDSLKFVYHRFGEEFEANKEYREEHFIVNTSDIVCMEITL</sequence>
<comment type="caution">
    <text evidence="1">The sequence shown here is derived from an EMBL/GenBank/DDBJ whole genome shotgun (WGS) entry which is preliminary data.</text>
</comment>
<dbReference type="EMBL" id="MSTR01000016">
    <property type="protein sequence ID" value="ONN41088.1"/>
    <property type="molecule type" value="Genomic_DNA"/>
</dbReference>
<organism evidence="1 2">
    <name type="scientific">Enterococcus mundtii</name>
    <dbReference type="NCBI Taxonomy" id="53346"/>
    <lineage>
        <taxon>Bacteria</taxon>
        <taxon>Bacillati</taxon>
        <taxon>Bacillota</taxon>
        <taxon>Bacilli</taxon>
        <taxon>Lactobacillales</taxon>
        <taxon>Enterococcaceae</taxon>
        <taxon>Enterococcus</taxon>
    </lineage>
</organism>
<protein>
    <submittedName>
        <fullName evidence="1">Uncharacterized protein</fullName>
    </submittedName>
</protein>
<evidence type="ECO:0000313" key="2">
    <source>
        <dbReference type="Proteomes" id="UP000189299"/>
    </source>
</evidence>
<gene>
    <name evidence="1" type="ORF">BTN92_13525</name>
</gene>
<name>A0A1V2UCR9_ENTMU</name>
<proteinExistence type="predicted"/>
<dbReference type="AlphaFoldDB" id="A0A1V2UCR9"/>
<dbReference type="Proteomes" id="UP000189299">
    <property type="component" value="Unassembled WGS sequence"/>
</dbReference>
<evidence type="ECO:0000313" key="1">
    <source>
        <dbReference type="EMBL" id="ONN41088.1"/>
    </source>
</evidence>
<dbReference type="RefSeq" id="WP_077151953.1">
    <property type="nucleotide sequence ID" value="NZ_CABMMO010000016.1"/>
</dbReference>